<gene>
    <name evidence="1" type="ORF">A8C75_12435</name>
</gene>
<keyword evidence="2" id="KW-1185">Reference proteome</keyword>
<name>A0A1A9EZD3_9GAMM</name>
<protein>
    <submittedName>
        <fullName evidence="1">Uncharacterized protein</fullName>
    </submittedName>
</protein>
<reference evidence="1 2" key="2">
    <citation type="journal article" date="2018" name="Int. J. Syst. Evol. Microbiol.">
        <title>Marinobacterium aestuarii sp. nov., a benzene-degrading marine bacterium isolated from estuary sediment.</title>
        <authorList>
            <person name="Bae S.S."/>
            <person name="Jung J."/>
            <person name="Chung D."/>
            <person name="Baek K."/>
        </authorList>
    </citation>
    <scope>NUCLEOTIDE SEQUENCE [LARGE SCALE GENOMIC DNA]</scope>
    <source>
        <strain evidence="1 2">ST58-10</strain>
    </source>
</reference>
<accession>A0A1A9EZD3</accession>
<dbReference type="Proteomes" id="UP000078070">
    <property type="component" value="Chromosome"/>
</dbReference>
<proteinExistence type="predicted"/>
<reference evidence="2" key="1">
    <citation type="submission" date="2016-05" db="EMBL/GenBank/DDBJ databases">
        <authorList>
            <person name="Baek K."/>
            <person name="Yang S.-J."/>
        </authorList>
    </citation>
    <scope>NUCLEOTIDE SEQUENCE [LARGE SCALE GENOMIC DNA]</scope>
    <source>
        <strain evidence="2">ST58-10</strain>
    </source>
</reference>
<dbReference type="STRING" id="1821621.A8C75_12435"/>
<evidence type="ECO:0000313" key="2">
    <source>
        <dbReference type="Proteomes" id="UP000078070"/>
    </source>
</evidence>
<sequence length="178" mass="18510">MAAAGPAVYRVMTCGHVDGPLSAPVGGPLGSGLQALMPVLCVMHSGCGFGCRVRLAGLVGRGGGEVVAGIEKAGFRAPGALCLAQKEANRLGGWRLLPWLVYCFTLMGAYRARQFVSGKAPFAGNSGALAKSGNAAGRELARSLRASRQKAVRGVAFPRHRPTMPSKMRRAAHLLATR</sequence>
<dbReference type="KEGG" id="mars:A8C75_12435"/>
<evidence type="ECO:0000313" key="1">
    <source>
        <dbReference type="EMBL" id="ANG63202.1"/>
    </source>
</evidence>
<organism evidence="1 2">
    <name type="scientific">Marinobacterium aestuarii</name>
    <dbReference type="NCBI Taxonomy" id="1821621"/>
    <lineage>
        <taxon>Bacteria</taxon>
        <taxon>Pseudomonadati</taxon>
        <taxon>Pseudomonadota</taxon>
        <taxon>Gammaproteobacteria</taxon>
        <taxon>Oceanospirillales</taxon>
        <taxon>Oceanospirillaceae</taxon>
        <taxon>Marinobacterium</taxon>
    </lineage>
</organism>
<dbReference type="AlphaFoldDB" id="A0A1A9EZD3"/>
<dbReference type="EMBL" id="CP015839">
    <property type="protein sequence ID" value="ANG63202.1"/>
    <property type="molecule type" value="Genomic_DNA"/>
</dbReference>